<dbReference type="InterPro" id="IPR036869">
    <property type="entry name" value="J_dom_sf"/>
</dbReference>
<keyword evidence="4" id="KW-1185">Reference proteome</keyword>
<dbReference type="Gene3D" id="1.10.287.110">
    <property type="entry name" value="DnaJ domain"/>
    <property type="match status" value="1"/>
</dbReference>
<dbReference type="eggNOG" id="arCOG02848">
    <property type="taxonomic scope" value="Archaea"/>
</dbReference>
<dbReference type="Pfam" id="PF00226">
    <property type="entry name" value="DnaJ"/>
    <property type="match status" value="1"/>
</dbReference>
<dbReference type="Proteomes" id="UP000183275">
    <property type="component" value="Unassembled WGS sequence"/>
</dbReference>
<dbReference type="OrthoDB" id="10608at2157"/>
<dbReference type="SMART" id="SM00271">
    <property type="entry name" value="DnaJ"/>
    <property type="match status" value="1"/>
</dbReference>
<dbReference type="EMBL" id="FOIS01000001">
    <property type="protein sequence ID" value="SEV88911.1"/>
    <property type="molecule type" value="Genomic_DNA"/>
</dbReference>
<proteinExistence type="predicted"/>
<feature type="region of interest" description="Disordered" evidence="1">
    <location>
        <begin position="98"/>
        <end position="130"/>
    </location>
</feature>
<protein>
    <submittedName>
        <fullName evidence="3">DnaJ domain-containing protein</fullName>
    </submittedName>
</protein>
<dbReference type="STRING" id="1202768.SAMN05216285_1097"/>
<evidence type="ECO:0000256" key="1">
    <source>
        <dbReference type="SAM" id="MobiDB-lite"/>
    </source>
</evidence>
<name>A0A1I0MM02_9EURY</name>
<organism evidence="3 4">
    <name type="scientific">Natrinema salifodinae</name>
    <dbReference type="NCBI Taxonomy" id="1202768"/>
    <lineage>
        <taxon>Archaea</taxon>
        <taxon>Methanobacteriati</taxon>
        <taxon>Methanobacteriota</taxon>
        <taxon>Stenosarchaea group</taxon>
        <taxon>Halobacteria</taxon>
        <taxon>Halobacteriales</taxon>
        <taxon>Natrialbaceae</taxon>
        <taxon>Natrinema</taxon>
    </lineage>
</organism>
<evidence type="ECO:0000313" key="3">
    <source>
        <dbReference type="EMBL" id="SEV88911.1"/>
    </source>
</evidence>
<accession>A0A1I0MM02</accession>
<dbReference type="SUPFAM" id="SSF46565">
    <property type="entry name" value="Chaperone J-domain"/>
    <property type="match status" value="1"/>
</dbReference>
<dbReference type="AlphaFoldDB" id="A0A1I0MM02"/>
<dbReference type="InterPro" id="IPR001623">
    <property type="entry name" value="DnaJ_domain"/>
</dbReference>
<sequence>MAVVGERRAGCDGCGRTVTLEELTIVTMPDGEQFVCCPDCEPHARSVARTDGSLDQCRAACDGCNGTYLETELEDIVLDDGTVLTCCRTCAAEAPGADADASNIDGDGGDEPGDSASTTESDRGSGDGTGADRNLCSQCREWTGAELFRITTIDERTERLCPDCKADADDRGIVADVEMRESKAREILGIDADATDADLREAFHEQVKRAHPDRKSGSQSAFKLVKDAYERLRDGG</sequence>
<dbReference type="PROSITE" id="PS50076">
    <property type="entry name" value="DNAJ_2"/>
    <property type="match status" value="1"/>
</dbReference>
<feature type="domain" description="J" evidence="2">
    <location>
        <begin position="183"/>
        <end position="236"/>
    </location>
</feature>
<evidence type="ECO:0000259" key="2">
    <source>
        <dbReference type="PROSITE" id="PS50076"/>
    </source>
</evidence>
<evidence type="ECO:0000313" key="4">
    <source>
        <dbReference type="Proteomes" id="UP000183275"/>
    </source>
</evidence>
<dbReference type="CDD" id="cd06257">
    <property type="entry name" value="DnaJ"/>
    <property type="match status" value="1"/>
</dbReference>
<gene>
    <name evidence="3" type="ORF">SAMN05216285_1097</name>
</gene>
<dbReference type="RefSeq" id="WP_049990493.1">
    <property type="nucleotide sequence ID" value="NZ_FOIS01000001.1"/>
</dbReference>
<reference evidence="4" key="1">
    <citation type="submission" date="2016-10" db="EMBL/GenBank/DDBJ databases">
        <authorList>
            <person name="Varghese N."/>
        </authorList>
    </citation>
    <scope>NUCLEOTIDE SEQUENCE [LARGE SCALE GENOMIC DNA]</scope>
    <source>
        <strain evidence="4">CGMCC 1.12284</strain>
    </source>
</reference>